<evidence type="ECO:0000256" key="5">
    <source>
        <dbReference type="ARBA" id="ARBA00022989"/>
    </source>
</evidence>
<feature type="transmembrane region" description="Helical" evidence="7">
    <location>
        <begin position="113"/>
        <end position="135"/>
    </location>
</feature>
<keyword evidence="5 7" id="KW-1133">Transmembrane helix</keyword>
<feature type="transmembrane region" description="Helical" evidence="7">
    <location>
        <begin position="25"/>
        <end position="44"/>
    </location>
</feature>
<keyword evidence="9" id="KW-1185">Reference proteome</keyword>
<dbReference type="Pfam" id="PF01027">
    <property type="entry name" value="Bax1-I"/>
    <property type="match status" value="1"/>
</dbReference>
<evidence type="ECO:0000313" key="9">
    <source>
        <dbReference type="Proteomes" id="UP000244173"/>
    </source>
</evidence>
<dbReference type="KEGG" id="maer:DAI18_00975"/>
<evidence type="ECO:0000256" key="3">
    <source>
        <dbReference type="ARBA" id="ARBA00022475"/>
    </source>
</evidence>
<dbReference type="RefSeq" id="WP_028498171.1">
    <property type="nucleotide sequence ID" value="NZ_CP028519.1"/>
</dbReference>
<gene>
    <name evidence="8" type="ORF">DAI18_00975</name>
</gene>
<keyword evidence="3" id="KW-1003">Cell membrane</keyword>
<protein>
    <submittedName>
        <fullName evidence="8">BAX inhibitor (BI)-1/YccA family protein</fullName>
    </submittedName>
</protein>
<dbReference type="CDD" id="cd10433">
    <property type="entry name" value="YccA_like"/>
    <property type="match status" value="1"/>
</dbReference>
<dbReference type="AlphaFoldDB" id="A0A2U3TH91"/>
<dbReference type="OrthoDB" id="9813298at2"/>
<comment type="similarity">
    <text evidence="2 7">Belongs to the BI1 family.</text>
</comment>
<dbReference type="PANTHER" id="PTHR23291:SF115">
    <property type="entry name" value="MODULATOR OF FTSH PROTEASE YCCA"/>
    <property type="match status" value="1"/>
</dbReference>
<feature type="transmembrane region" description="Helical" evidence="7">
    <location>
        <begin position="204"/>
        <end position="224"/>
    </location>
</feature>
<dbReference type="PROSITE" id="PS01243">
    <property type="entry name" value="BI1"/>
    <property type="match status" value="1"/>
</dbReference>
<feature type="transmembrane region" description="Helical" evidence="7">
    <location>
        <begin position="141"/>
        <end position="163"/>
    </location>
</feature>
<proteinExistence type="inferred from homology"/>
<dbReference type="InterPro" id="IPR006214">
    <property type="entry name" value="Bax_inhibitor_1-related"/>
</dbReference>
<dbReference type="Proteomes" id="UP000244173">
    <property type="component" value="Chromosome"/>
</dbReference>
<feature type="transmembrane region" description="Helical" evidence="7">
    <location>
        <begin position="79"/>
        <end position="101"/>
    </location>
</feature>
<comment type="subcellular location">
    <subcellularLocation>
        <location evidence="1">Cell membrane</location>
        <topology evidence="1">Multi-pass membrane protein</topology>
    </subcellularLocation>
</comment>
<evidence type="ECO:0000256" key="2">
    <source>
        <dbReference type="ARBA" id="ARBA00010350"/>
    </source>
</evidence>
<dbReference type="EMBL" id="CP028519">
    <property type="protein sequence ID" value="AVY92774.1"/>
    <property type="molecule type" value="Genomic_DNA"/>
</dbReference>
<keyword evidence="6 7" id="KW-0472">Membrane</keyword>
<evidence type="ECO:0000313" key="8">
    <source>
        <dbReference type="EMBL" id="AVY92774.1"/>
    </source>
</evidence>
<evidence type="ECO:0000256" key="7">
    <source>
        <dbReference type="RuleBase" id="RU004379"/>
    </source>
</evidence>
<evidence type="ECO:0000256" key="4">
    <source>
        <dbReference type="ARBA" id="ARBA00022692"/>
    </source>
</evidence>
<evidence type="ECO:0000256" key="1">
    <source>
        <dbReference type="ARBA" id="ARBA00004651"/>
    </source>
</evidence>
<organism evidence="8 9">
    <name type="scientific">Microvirgula aerodenitrificans</name>
    <dbReference type="NCBI Taxonomy" id="57480"/>
    <lineage>
        <taxon>Bacteria</taxon>
        <taxon>Pseudomonadati</taxon>
        <taxon>Pseudomonadota</taxon>
        <taxon>Betaproteobacteria</taxon>
        <taxon>Neisseriales</taxon>
        <taxon>Aquaspirillaceae</taxon>
        <taxon>Microvirgula</taxon>
    </lineage>
</organism>
<name>A0A2U3TH91_9NEIS</name>
<dbReference type="STRING" id="1122240.GCA_000620105_00712"/>
<feature type="transmembrane region" description="Helical" evidence="7">
    <location>
        <begin position="170"/>
        <end position="192"/>
    </location>
</feature>
<evidence type="ECO:0000256" key="6">
    <source>
        <dbReference type="ARBA" id="ARBA00023136"/>
    </source>
</evidence>
<reference evidence="8 9" key="1">
    <citation type="submission" date="2018-04" db="EMBL/GenBank/DDBJ databases">
        <title>Denitrifier Microvirgula.</title>
        <authorList>
            <person name="Anderson E."/>
            <person name="Jang J."/>
            <person name="Ishii S."/>
        </authorList>
    </citation>
    <scope>NUCLEOTIDE SEQUENCE [LARGE SCALE GENOMIC DNA]</scope>
    <source>
        <strain evidence="8 9">BE2.4</strain>
    </source>
</reference>
<dbReference type="PANTHER" id="PTHR23291">
    <property type="entry name" value="BAX INHIBITOR-RELATED"/>
    <property type="match status" value="1"/>
</dbReference>
<accession>A0A2U3TH91</accession>
<feature type="transmembrane region" description="Helical" evidence="7">
    <location>
        <begin position="56"/>
        <end position="73"/>
    </location>
</feature>
<keyword evidence="4 7" id="KW-0812">Transmembrane</keyword>
<dbReference type="GO" id="GO:0005886">
    <property type="term" value="C:plasma membrane"/>
    <property type="evidence" value="ECO:0007669"/>
    <property type="project" value="UniProtKB-SubCell"/>
</dbReference>
<sequence>MDKYLNTSYQTSALSASRNKVLRNTYLLLALTMIPTIVGALMGINMSFGFMRASPIVSSVVMLAAIYGMFFLIEKNRDSGLGVALLLALTFMLGVLLGPLLQVALSLRNGGQLITLAAGGTAVVFFAMATLSTVIKRDLGFLNKFMVVGGIVLMVAVVANIFMQIPALQLTICAGFILFSSAMILFQLKQIIEGGETNYVSATLTLYMGIYNIFTSLLQILLAVSGQSRD</sequence>
<dbReference type="InterPro" id="IPR006213">
    <property type="entry name" value="Bax_inhbtr1_CS"/>
</dbReference>